<evidence type="ECO:0000313" key="4">
    <source>
        <dbReference type="Proteomes" id="UP000780801"/>
    </source>
</evidence>
<comment type="caution">
    <text evidence="3">The sequence shown here is derived from an EMBL/GenBank/DDBJ whole genome shotgun (WGS) entry which is preliminary data.</text>
</comment>
<keyword evidence="1" id="KW-0175">Coiled coil</keyword>
<dbReference type="OrthoDB" id="2415643at2759"/>
<feature type="coiled-coil region" evidence="1">
    <location>
        <begin position="767"/>
        <end position="794"/>
    </location>
</feature>
<feature type="region of interest" description="Disordered" evidence="2">
    <location>
        <begin position="810"/>
        <end position="836"/>
    </location>
</feature>
<dbReference type="EMBL" id="JAABOA010001148">
    <property type="protein sequence ID" value="KAF9582184.1"/>
    <property type="molecule type" value="Genomic_DNA"/>
</dbReference>
<feature type="compositionally biased region" description="Basic and acidic residues" evidence="2">
    <location>
        <begin position="351"/>
        <end position="374"/>
    </location>
</feature>
<name>A0A9P6FVJ2_9FUNG</name>
<feature type="coiled-coil region" evidence="1">
    <location>
        <begin position="586"/>
        <end position="737"/>
    </location>
</feature>
<evidence type="ECO:0000256" key="1">
    <source>
        <dbReference type="SAM" id="Coils"/>
    </source>
</evidence>
<evidence type="ECO:0000313" key="3">
    <source>
        <dbReference type="EMBL" id="KAF9582184.1"/>
    </source>
</evidence>
<protein>
    <submittedName>
        <fullName evidence="3">Uncharacterized protein</fullName>
    </submittedName>
</protein>
<dbReference type="AlphaFoldDB" id="A0A9P6FVJ2"/>
<feature type="compositionally biased region" description="Gly residues" evidence="2">
    <location>
        <begin position="815"/>
        <end position="830"/>
    </location>
</feature>
<proteinExistence type="predicted"/>
<dbReference type="Gene3D" id="1.10.287.1490">
    <property type="match status" value="1"/>
</dbReference>
<sequence length="955" mass="110251">MEASFRLVPSANGSLENRLDTVIQRITSKERRLAGEITKLKEENQKLLNDGNGPSSIPRKSQHEFEATLTRVMQREEREKAELRAQLNSSKTQLDTTTAQLTDCQTAGKNTRDHLETRLNKISGERDRALSDLKETKVQVEDLEREVARSEKGKKALIQTRDQKEREIESIQEKYNTLQRDYIYKQSQVQTLRSELDEKQRSYNRVKKSSLVEDIDKIDKLKAQLEERKQELEELNTTGQDKNQEIEHAKAKIQQLQDENNESLQQVCSLQDELAVMNLSLSNTRAGTGHLEVSLRMVEQERDLIQSRSNAELEQVRQELVNTQNLAKDRQNETDFLRASIQRLEQNFAEQSRRAQDESDLARRREEEVDQSTRRTIELESELKSLKLQQEAYEDTIKQQGQFILSLNQEASNFRGSVALAVAKEAEDRKQQLEKALLSLQSEQREDIVKIKTEPIDDQLFKSSSSLTMPQMELVNMMKDLAVKVVDDQELHEKLQTVVRLYNEQIAQDMARNQMIARLKLTLDSERESHMQDMADMNAIQAETEQGQEVLQEELSGLEEMGRQFVVMEEVTLSLYKELEHAHQVNKELLRADESSRAQIRKLEEENQWGKDQVVKLERDLSRRKVDVDNKIRELAAGRAKLQEQDSKLRSLDDEQRELKKQLSVFETINKEQQEQLNGRERALKRLDQARKTYEKMFESKIANMKEDRALLERRLIQERNKMISDHEQQLSKLGKERAEAIVTAQQAQSEERDSLRGELLVIQVERDDLRTKVDEYQGRYENLESQFQEQSSLLTSYVEAIQQKEAQLQNLSSGSGGGGSGSGGGGGGEDGGEEGLSYSFLLRERDEHFKATHEYDLMVQDLKEIIENQYNILSRSDQNVNSMTSRSEAYMNQARELEVALNDERMSRLRDQQNYRVMIAAKSLEVETLEKELGEKTDALRRREAAATASGVNP</sequence>
<gene>
    <name evidence="3" type="ORF">BGW38_000534</name>
</gene>
<reference evidence="3" key="1">
    <citation type="journal article" date="2020" name="Fungal Divers.">
        <title>Resolving the Mortierellaceae phylogeny through synthesis of multi-gene phylogenetics and phylogenomics.</title>
        <authorList>
            <person name="Vandepol N."/>
            <person name="Liber J."/>
            <person name="Desiro A."/>
            <person name="Na H."/>
            <person name="Kennedy M."/>
            <person name="Barry K."/>
            <person name="Grigoriev I.V."/>
            <person name="Miller A.N."/>
            <person name="O'Donnell K."/>
            <person name="Stajich J.E."/>
            <person name="Bonito G."/>
        </authorList>
    </citation>
    <scope>NUCLEOTIDE SEQUENCE</scope>
    <source>
        <strain evidence="3">KOD1015</strain>
    </source>
</reference>
<feature type="coiled-coil region" evidence="1">
    <location>
        <begin position="126"/>
        <end position="266"/>
    </location>
</feature>
<accession>A0A9P6FVJ2</accession>
<feature type="region of interest" description="Disordered" evidence="2">
    <location>
        <begin position="349"/>
        <end position="374"/>
    </location>
</feature>
<evidence type="ECO:0000256" key="2">
    <source>
        <dbReference type="SAM" id="MobiDB-lite"/>
    </source>
</evidence>
<dbReference type="Proteomes" id="UP000780801">
    <property type="component" value="Unassembled WGS sequence"/>
</dbReference>
<feature type="coiled-coil region" evidence="1">
    <location>
        <begin position="23"/>
        <end position="100"/>
    </location>
</feature>
<keyword evidence="4" id="KW-1185">Reference proteome</keyword>
<organism evidence="3 4">
    <name type="scientific">Lunasporangiospora selenospora</name>
    <dbReference type="NCBI Taxonomy" id="979761"/>
    <lineage>
        <taxon>Eukaryota</taxon>
        <taxon>Fungi</taxon>
        <taxon>Fungi incertae sedis</taxon>
        <taxon>Mucoromycota</taxon>
        <taxon>Mortierellomycotina</taxon>
        <taxon>Mortierellomycetes</taxon>
        <taxon>Mortierellales</taxon>
        <taxon>Mortierellaceae</taxon>
        <taxon>Lunasporangiospora</taxon>
    </lineage>
</organism>